<protein>
    <submittedName>
        <fullName evidence="1">Uncharacterized protein</fullName>
    </submittedName>
</protein>
<reference evidence="1" key="2">
    <citation type="journal article" date="2021" name="Microbiome">
        <title>Successional dynamics and alternative stable states in a saline activated sludge microbial community over 9 years.</title>
        <authorList>
            <person name="Wang Y."/>
            <person name="Ye J."/>
            <person name="Ju F."/>
            <person name="Liu L."/>
            <person name="Boyd J.A."/>
            <person name="Deng Y."/>
            <person name="Parks D.H."/>
            <person name="Jiang X."/>
            <person name="Yin X."/>
            <person name="Woodcroft B.J."/>
            <person name="Tyson G.W."/>
            <person name="Hugenholtz P."/>
            <person name="Polz M.F."/>
            <person name="Zhang T."/>
        </authorList>
    </citation>
    <scope>NUCLEOTIDE SEQUENCE</scope>
    <source>
        <strain evidence="1">HKST-UBA09</strain>
    </source>
</reference>
<reference evidence="1" key="1">
    <citation type="submission" date="2020-04" db="EMBL/GenBank/DDBJ databases">
        <authorList>
            <person name="Zhang T."/>
        </authorList>
    </citation>
    <scope>NUCLEOTIDE SEQUENCE</scope>
    <source>
        <strain evidence="1">HKST-UBA09</strain>
    </source>
</reference>
<evidence type="ECO:0000313" key="1">
    <source>
        <dbReference type="EMBL" id="MCA9387106.1"/>
    </source>
</evidence>
<proteinExistence type="predicted"/>
<dbReference type="Proteomes" id="UP000714915">
    <property type="component" value="Unassembled WGS sequence"/>
</dbReference>
<comment type="caution">
    <text evidence="1">The sequence shown here is derived from an EMBL/GenBank/DDBJ whole genome shotgun (WGS) entry which is preliminary data.</text>
</comment>
<dbReference type="EMBL" id="JAGQLF010000048">
    <property type="protein sequence ID" value="MCA9387106.1"/>
    <property type="molecule type" value="Genomic_DNA"/>
</dbReference>
<name>A0A955LBE6_9BACT</name>
<organism evidence="1 2">
    <name type="scientific">Candidatus Dojkabacteria bacterium</name>
    <dbReference type="NCBI Taxonomy" id="2099670"/>
    <lineage>
        <taxon>Bacteria</taxon>
        <taxon>Candidatus Dojkabacteria</taxon>
    </lineage>
</organism>
<evidence type="ECO:0000313" key="2">
    <source>
        <dbReference type="Proteomes" id="UP000714915"/>
    </source>
</evidence>
<sequence length="205" mass="23809">MNIYSHIEDYELLEHEAAPESHIKAFYSDQDSLVPVTQIAEYNSKDLLVSRNHRMCTGLFVIGTSYGEKCIYLDHIFPKKFGYQRSINSLERAFDLINYSFIFYQSSNYFEDYDQFQQAHNEYSDAYATLANKFCELSLECLEIPIRLPEDSIGLYTLIIGEGIVSVWDQGYCKPVYCISIDELIEVADILKKSPFRKEEGDLEH</sequence>
<dbReference type="AlphaFoldDB" id="A0A955LBE6"/>
<gene>
    <name evidence="1" type="ORF">KC669_03670</name>
</gene>
<accession>A0A955LBE6</accession>